<dbReference type="RefSeq" id="WP_095069102.1">
    <property type="nucleotide sequence ID" value="NZ_LT899436.1"/>
</dbReference>
<evidence type="ECO:0000313" key="2">
    <source>
        <dbReference type="Proteomes" id="UP000215214"/>
    </source>
</evidence>
<accession>A0A238U5G0</accession>
<dbReference type="EMBL" id="LT899436">
    <property type="protein sequence ID" value="SNR14246.1"/>
    <property type="molecule type" value="Genomic_DNA"/>
</dbReference>
<dbReference type="Proteomes" id="UP000215214">
    <property type="component" value="Chromosome TJEJU"/>
</dbReference>
<gene>
    <name evidence="1" type="ORF">TJEJU_0448</name>
</gene>
<dbReference type="GO" id="GO:0015035">
    <property type="term" value="F:protein-disulfide reductase activity"/>
    <property type="evidence" value="ECO:0007669"/>
    <property type="project" value="InterPro"/>
</dbReference>
<proteinExistence type="predicted"/>
<organism evidence="1 2">
    <name type="scientific">Tenacibaculum jejuense</name>
    <dbReference type="NCBI Taxonomy" id="584609"/>
    <lineage>
        <taxon>Bacteria</taxon>
        <taxon>Pseudomonadati</taxon>
        <taxon>Bacteroidota</taxon>
        <taxon>Flavobacteriia</taxon>
        <taxon>Flavobacteriales</taxon>
        <taxon>Flavobacteriaceae</taxon>
        <taxon>Tenacibaculum</taxon>
    </lineage>
</organism>
<name>A0A238U5G0_9FLAO</name>
<dbReference type="InterPro" id="IPR007263">
    <property type="entry name" value="DCC1-like"/>
</dbReference>
<dbReference type="Pfam" id="PF04134">
    <property type="entry name" value="DCC1-like"/>
    <property type="match status" value="1"/>
</dbReference>
<sequence>MNIPKYKYLILFDGVCNLCNSSVQFILKYDKKNQFVFTSLQGKTAEKIIDNFNIETSKIDSILLFTPEENLFYKSTAALKIAYRLKFPISLLSIFFILPRFIRDIVYDFIAKNRYKWFGKRESCYVPTPELSAKFLD</sequence>
<evidence type="ECO:0008006" key="3">
    <source>
        <dbReference type="Google" id="ProtNLM"/>
    </source>
</evidence>
<reference evidence="1 2" key="1">
    <citation type="submission" date="2017-07" db="EMBL/GenBank/DDBJ databases">
        <authorList>
            <person name="Sun Z.S."/>
            <person name="Albrecht U."/>
            <person name="Echele G."/>
            <person name="Lee C.C."/>
        </authorList>
    </citation>
    <scope>NUCLEOTIDE SEQUENCE [LARGE SCALE GENOMIC DNA]</scope>
    <source>
        <strain evidence="2">type strain: KCTC 22618</strain>
    </source>
</reference>
<dbReference type="InterPro" id="IPR052927">
    <property type="entry name" value="DCC_oxidoreductase"/>
</dbReference>
<dbReference type="AlphaFoldDB" id="A0A238U5G0"/>
<keyword evidence="2" id="KW-1185">Reference proteome</keyword>
<evidence type="ECO:0000313" key="1">
    <source>
        <dbReference type="EMBL" id="SNR14246.1"/>
    </source>
</evidence>
<dbReference type="PANTHER" id="PTHR33639">
    <property type="entry name" value="THIOL-DISULFIDE OXIDOREDUCTASE DCC"/>
    <property type="match status" value="1"/>
</dbReference>
<dbReference type="PANTHER" id="PTHR33639:SF2">
    <property type="entry name" value="DUF393 DOMAIN-CONTAINING PROTEIN"/>
    <property type="match status" value="1"/>
</dbReference>
<dbReference type="KEGG" id="tje:TJEJU_0448"/>
<protein>
    <recommendedName>
        <fullName evidence="3">Thiol-disulfide oxidoreductase</fullName>
    </recommendedName>
</protein>